<dbReference type="GeneID" id="61315633"/>
<evidence type="ECO:0000313" key="3">
    <source>
        <dbReference type="EMBL" id="KAB2790367.1"/>
    </source>
</evidence>
<name>A0A011U7H9_BRUAN</name>
<accession>A0A011U7H9</accession>
<evidence type="ECO:0000313" key="6">
    <source>
        <dbReference type="Proteomes" id="UP000642265"/>
    </source>
</evidence>
<evidence type="ECO:0000256" key="1">
    <source>
        <dbReference type="ARBA" id="ARBA00006987"/>
    </source>
</evidence>
<dbReference type="Proteomes" id="UP000441102">
    <property type="component" value="Unassembled WGS sequence"/>
</dbReference>
<dbReference type="EMBL" id="JACZKO010000005">
    <property type="protein sequence ID" value="MBE0559713.1"/>
    <property type="molecule type" value="Genomic_DNA"/>
</dbReference>
<dbReference type="Pfam" id="PF03401">
    <property type="entry name" value="TctC"/>
    <property type="match status" value="1"/>
</dbReference>
<dbReference type="InterPro" id="IPR005064">
    <property type="entry name" value="BUG"/>
</dbReference>
<dbReference type="Proteomes" id="UP000642265">
    <property type="component" value="Unassembled WGS sequence"/>
</dbReference>
<protein>
    <submittedName>
        <fullName evidence="4">Tripartite tricarboxylate transporter substrate binding protein</fullName>
    </submittedName>
</protein>
<dbReference type="OMA" id="RGIFMPP"/>
<dbReference type="KEGG" id="oah:DR92_3405"/>
<dbReference type="RefSeq" id="WP_010661730.1">
    <property type="nucleotide sequence ID" value="NZ_CP008819.1"/>
</dbReference>
<dbReference type="Gene3D" id="3.40.190.150">
    <property type="entry name" value="Bordetella uptake gene, domain 1"/>
    <property type="match status" value="1"/>
</dbReference>
<reference evidence="4" key="3">
    <citation type="submission" date="2020-10" db="EMBL/GenBank/DDBJ databases">
        <title>Enrichment of novel Verrucomicrobia, Bacteroidetes and Krumholzibacteria in an oxygen-limited, methane- and iron-fed bioreactor inoculated with Bothnian Sea sediments.</title>
        <authorList>
            <person name="Martins P.D."/>
            <person name="de Jong A."/>
            <person name="Lenstra W.K."/>
            <person name="van Helmond N.A.G.M."/>
            <person name="Slomp C.P."/>
            <person name="Jetten M.S.M."/>
            <person name="Welte C.U."/>
            <person name="Rasigraf O."/>
        </authorList>
    </citation>
    <scope>NUCLEOTIDE SEQUENCE</scope>
    <source>
        <strain evidence="4">MAG47</strain>
    </source>
</reference>
<dbReference type="PANTHER" id="PTHR42928:SF1">
    <property type="entry name" value="BLR4371 PROTEIN"/>
    <property type="match status" value="1"/>
</dbReference>
<reference evidence="4" key="2">
    <citation type="submission" date="2020-09" db="EMBL/GenBank/DDBJ databases">
        <authorList>
            <person name="Dalcin Martins P."/>
        </authorList>
    </citation>
    <scope>NUCLEOTIDE SEQUENCE</scope>
    <source>
        <strain evidence="4">MAG47</strain>
    </source>
</reference>
<dbReference type="AlphaFoldDB" id="A0A011U7H9"/>
<sequence length="329" mass="34706">MKKSLHIACLAAGVAIIASSALAFEPTRPVEFVVTAGPGGGTDIFARTIQSIIGKYDLMSAPIVVTNKGSAGGAEGFVYTAGYKGDPYKLAFGTNNAYLLPVRAKVPYKSADLVPVSALASDEFILWVNGKSEFKTAAEFIAKAKDDAGLKVGGSQSKDVDQILTSMINDATGSKLGYIPFKSGGEAAVQLAGEHIAANVNNPSENLGQWQAGMVKPLCVFKGEKLKGDGKIAGDMGWSDIPTCKEAGITIENYAMPRTVWLPAGVDQDVVDYYAGVLKKVAETPEWAKYLADSSQSAAYMSGNELSSFIKNDETAVTAVLKREGWLAN</sequence>
<keyword evidence="2" id="KW-0732">Signal</keyword>
<dbReference type="EMBL" id="WBWX01000018">
    <property type="protein sequence ID" value="KAB2790367.1"/>
    <property type="molecule type" value="Genomic_DNA"/>
</dbReference>
<evidence type="ECO:0000313" key="4">
    <source>
        <dbReference type="EMBL" id="MBE0559713.1"/>
    </source>
</evidence>
<organism evidence="4 6">
    <name type="scientific">Brucella anthropi</name>
    <name type="common">Ochrobactrum anthropi</name>
    <dbReference type="NCBI Taxonomy" id="529"/>
    <lineage>
        <taxon>Bacteria</taxon>
        <taxon>Pseudomonadati</taxon>
        <taxon>Pseudomonadota</taxon>
        <taxon>Alphaproteobacteria</taxon>
        <taxon>Hyphomicrobiales</taxon>
        <taxon>Brucellaceae</taxon>
        <taxon>Brucella/Ochrobactrum group</taxon>
        <taxon>Brucella</taxon>
    </lineage>
</organism>
<evidence type="ECO:0000313" key="5">
    <source>
        <dbReference type="Proteomes" id="UP000441102"/>
    </source>
</evidence>
<evidence type="ECO:0000256" key="2">
    <source>
        <dbReference type="SAM" id="SignalP"/>
    </source>
</evidence>
<gene>
    <name evidence="3" type="ORF">F9L06_24655</name>
    <name evidence="4" type="ORF">IH622_02600</name>
</gene>
<proteinExistence type="inferred from homology"/>
<feature type="signal peptide" evidence="2">
    <location>
        <begin position="1"/>
        <end position="23"/>
    </location>
</feature>
<reference evidence="3 5" key="1">
    <citation type="submission" date="2019-09" db="EMBL/GenBank/DDBJ databases">
        <title>Taxonomic organization of the family Brucellaceae based on a phylogenomic approach.</title>
        <authorList>
            <person name="Leclercq S."/>
            <person name="Cloeckaert A."/>
            <person name="Zygmunt M.S."/>
        </authorList>
    </citation>
    <scope>NUCLEOTIDE SEQUENCE [LARGE SCALE GENOMIC DNA]</scope>
    <source>
        <strain evidence="3 5">CCUG 34461</strain>
    </source>
</reference>
<dbReference type="InterPro" id="IPR042100">
    <property type="entry name" value="Bug_dom1"/>
</dbReference>
<dbReference type="PANTHER" id="PTHR42928">
    <property type="entry name" value="TRICARBOXYLATE-BINDING PROTEIN"/>
    <property type="match status" value="1"/>
</dbReference>
<comment type="caution">
    <text evidence="4">The sequence shown here is derived from an EMBL/GenBank/DDBJ whole genome shotgun (WGS) entry which is preliminary data.</text>
</comment>
<dbReference type="CDD" id="cd07012">
    <property type="entry name" value="PBP2_Bug_TTT"/>
    <property type="match status" value="1"/>
</dbReference>
<feature type="chain" id="PRO_5044363304" evidence="2">
    <location>
        <begin position="24"/>
        <end position="329"/>
    </location>
</feature>
<comment type="similarity">
    <text evidence="1">Belongs to the UPF0065 (bug) family.</text>
</comment>
<dbReference type="PIRSF" id="PIRSF017082">
    <property type="entry name" value="YflP"/>
    <property type="match status" value="1"/>
</dbReference>
<dbReference type="Gene3D" id="3.40.190.10">
    <property type="entry name" value="Periplasmic binding protein-like II"/>
    <property type="match status" value="1"/>
</dbReference>